<evidence type="ECO:0000313" key="2">
    <source>
        <dbReference type="EMBL" id="BAY85700.1"/>
    </source>
</evidence>
<dbReference type="EMBL" id="AP018227">
    <property type="protein sequence ID" value="BAY85700.1"/>
    <property type="molecule type" value="Genomic_DNA"/>
</dbReference>
<reference evidence="2 3" key="1">
    <citation type="submission" date="2017-06" db="EMBL/GenBank/DDBJ databases">
        <title>Genome sequencing of cyanobaciteial culture collection at National Institute for Environmental Studies (NIES).</title>
        <authorList>
            <person name="Hirose Y."/>
            <person name="Shimura Y."/>
            <person name="Fujisawa T."/>
            <person name="Nakamura Y."/>
            <person name="Kawachi M."/>
        </authorList>
    </citation>
    <scope>NUCLEOTIDE SEQUENCE [LARGE SCALE GENOMIC DNA]</scope>
    <source>
        <strain evidence="2 3">NIES-267</strain>
    </source>
</reference>
<evidence type="ECO:0000256" key="1">
    <source>
        <dbReference type="SAM" id="MobiDB-lite"/>
    </source>
</evidence>
<keyword evidence="3" id="KW-1185">Reference proteome</keyword>
<organism evidence="2 3">
    <name type="scientific">Calothrix parasitica NIES-267</name>
    <dbReference type="NCBI Taxonomy" id="1973488"/>
    <lineage>
        <taxon>Bacteria</taxon>
        <taxon>Bacillati</taxon>
        <taxon>Cyanobacteriota</taxon>
        <taxon>Cyanophyceae</taxon>
        <taxon>Nostocales</taxon>
        <taxon>Calotrichaceae</taxon>
        <taxon>Calothrix</taxon>
    </lineage>
</organism>
<proteinExistence type="predicted"/>
<protein>
    <submittedName>
        <fullName evidence="2">Uncharacterized protein</fullName>
    </submittedName>
</protein>
<accession>A0A1Z4LWX9</accession>
<feature type="region of interest" description="Disordered" evidence="1">
    <location>
        <begin position="64"/>
        <end position="108"/>
    </location>
</feature>
<sequence length="177" mass="20219">MSEPVDLSEIFTQTDVEMERLGWTPQKGREFLIETYGKRGRTLLTQAELLDFLRYLQYLPTPETKLDNPSGVKLNSPSQSSPSQSSLNQNKTVKATTKKKKKSQPIDDLSDVIAQTDVEMERLDWTPQQGREFLIQTYNKRGRTLLTEEELLDFLQHLQSSPTPPTEISQVDPMAGF</sequence>
<name>A0A1Z4LWX9_9CYAN</name>
<gene>
    <name evidence="2" type="ORF">NIES267_52010</name>
</gene>
<dbReference type="Proteomes" id="UP000218418">
    <property type="component" value="Chromosome"/>
</dbReference>
<evidence type="ECO:0000313" key="3">
    <source>
        <dbReference type="Proteomes" id="UP000218418"/>
    </source>
</evidence>
<dbReference type="AlphaFoldDB" id="A0A1Z4LWX9"/>
<feature type="compositionally biased region" description="Low complexity" evidence="1">
    <location>
        <begin position="74"/>
        <end position="95"/>
    </location>
</feature>